<dbReference type="PROSITE" id="PS00018">
    <property type="entry name" value="EF_HAND_1"/>
    <property type="match status" value="2"/>
</dbReference>
<dbReference type="Gene3D" id="1.10.238.10">
    <property type="entry name" value="EF-hand"/>
    <property type="match status" value="1"/>
</dbReference>
<name>A0A7S4V507_9DINO</name>
<feature type="domain" description="EF-hand" evidence="6">
    <location>
        <begin position="596"/>
        <end position="631"/>
    </location>
</feature>
<dbReference type="InterPro" id="IPR011992">
    <property type="entry name" value="EF-hand-dom_pair"/>
</dbReference>
<dbReference type="EMBL" id="HBNR01006618">
    <property type="protein sequence ID" value="CAE4564725.1"/>
    <property type="molecule type" value="Transcribed_RNA"/>
</dbReference>
<comment type="similarity">
    <text evidence="1">Belongs to the AFG1 ATPase family.</text>
</comment>
<dbReference type="InterPro" id="IPR018247">
    <property type="entry name" value="EF_Hand_1_Ca_BS"/>
</dbReference>
<dbReference type="CDD" id="cd00051">
    <property type="entry name" value="EFh"/>
    <property type="match status" value="1"/>
</dbReference>
<evidence type="ECO:0000256" key="3">
    <source>
        <dbReference type="ARBA" id="ARBA00022837"/>
    </source>
</evidence>
<dbReference type="Pfam" id="PF03969">
    <property type="entry name" value="AFG1_ATPase"/>
    <property type="match status" value="1"/>
</dbReference>
<sequence length="637" mass="71330">MAAMMTAAPRPLQRGSREVLRGGAGTARAAVLGHRQHGAEPCQAAWPRQARRTILVPPRPWAVPPPSAHRQCDLASSSLALAACSGARCSSAGGPPGGLLRSRYGRLIDAGEIVPDAKQERVVALLDGLADRVASYSPGPRRPAQRSEPAAASGGGGWLGGLFGKGGAAPAKPAKPAAPPRLAPQGPRGMYVHGGCGTGKTFLMDLFYDAVPVAKKKRIHFHEWMIDVHERLHRLQKRNAMVKEKANTVWTAHEVRAQRQQLKEGSRDQKESADDLVAQVAGEMMAEAWLLCFDEFQVTHISDAIIMKRLFSVLFEQGAVILATSNRPPEDLYLNGLNRPLFLPFIPMLRDFCEVYDIDSETDYRLTTTGEEEDRRVYIAPNGREEKKLLERKFYRICHGQVLTGVQIETQGRRIVVPKSAVTSNVAWFGFPDLCDRPLGAADYLAIASAFHTVFISDIPKLTLQERDQVRRFITLIDAFYERHTKLVCTADRDPIHLFEFSEDERRNSTFDEIFAWDRTASRLIEMQSVKYLSESARLIDGEQFLGQFNIMALSDDDLAEMWRRYDRDDSGEIDQDELRIMLEDILEKHEGHRNLSDEVFQICMDKIDIDNSGSVSYDEFATYLRDFSMVSSTIRL</sequence>
<evidence type="ECO:0000256" key="4">
    <source>
        <dbReference type="ARBA" id="ARBA00022840"/>
    </source>
</evidence>
<accession>A0A7S4V507</accession>
<dbReference type="GO" id="GO:0005524">
    <property type="term" value="F:ATP binding"/>
    <property type="evidence" value="ECO:0007669"/>
    <property type="project" value="UniProtKB-KW"/>
</dbReference>
<evidence type="ECO:0000256" key="5">
    <source>
        <dbReference type="SAM" id="MobiDB-lite"/>
    </source>
</evidence>
<dbReference type="InterPro" id="IPR002048">
    <property type="entry name" value="EF_hand_dom"/>
</dbReference>
<reference evidence="7" key="1">
    <citation type="submission" date="2021-01" db="EMBL/GenBank/DDBJ databases">
        <authorList>
            <person name="Corre E."/>
            <person name="Pelletier E."/>
            <person name="Niang G."/>
            <person name="Scheremetjew M."/>
            <person name="Finn R."/>
            <person name="Kale V."/>
            <person name="Holt S."/>
            <person name="Cochrane G."/>
            <person name="Meng A."/>
            <person name="Brown T."/>
            <person name="Cohen L."/>
        </authorList>
    </citation>
    <scope>NUCLEOTIDE SEQUENCE</scope>
    <source>
        <strain evidence="7">CCMP3105</strain>
    </source>
</reference>
<feature type="region of interest" description="Disordered" evidence="5">
    <location>
        <begin position="135"/>
        <end position="156"/>
    </location>
</feature>
<evidence type="ECO:0000256" key="2">
    <source>
        <dbReference type="ARBA" id="ARBA00022741"/>
    </source>
</evidence>
<gene>
    <name evidence="7" type="ORF">AMON00008_LOCUS4344</name>
</gene>
<dbReference type="Gene3D" id="3.40.50.300">
    <property type="entry name" value="P-loop containing nucleotide triphosphate hydrolases"/>
    <property type="match status" value="1"/>
</dbReference>
<feature type="domain" description="EF-hand" evidence="6">
    <location>
        <begin position="554"/>
        <end position="589"/>
    </location>
</feature>
<dbReference type="NCBIfam" id="NF040713">
    <property type="entry name" value="ZapE"/>
    <property type="match status" value="1"/>
</dbReference>
<dbReference type="PANTHER" id="PTHR12169:SF6">
    <property type="entry name" value="AFG1-LIKE ATPASE"/>
    <property type="match status" value="1"/>
</dbReference>
<dbReference type="AlphaFoldDB" id="A0A7S4V507"/>
<organism evidence="7">
    <name type="scientific">Alexandrium monilatum</name>
    <dbReference type="NCBI Taxonomy" id="311494"/>
    <lineage>
        <taxon>Eukaryota</taxon>
        <taxon>Sar</taxon>
        <taxon>Alveolata</taxon>
        <taxon>Dinophyceae</taxon>
        <taxon>Gonyaulacales</taxon>
        <taxon>Pyrocystaceae</taxon>
        <taxon>Alexandrium</taxon>
    </lineage>
</organism>
<dbReference type="GO" id="GO:0005739">
    <property type="term" value="C:mitochondrion"/>
    <property type="evidence" value="ECO:0007669"/>
    <property type="project" value="TreeGrafter"/>
</dbReference>
<dbReference type="SUPFAM" id="SSF47473">
    <property type="entry name" value="EF-hand"/>
    <property type="match status" value="1"/>
</dbReference>
<dbReference type="PANTHER" id="PTHR12169">
    <property type="entry name" value="ATPASE N2B"/>
    <property type="match status" value="1"/>
</dbReference>
<protein>
    <recommendedName>
        <fullName evidence="6">EF-hand domain-containing protein</fullName>
    </recommendedName>
</protein>
<evidence type="ECO:0000256" key="1">
    <source>
        <dbReference type="ARBA" id="ARBA00010322"/>
    </source>
</evidence>
<dbReference type="InterPro" id="IPR027417">
    <property type="entry name" value="P-loop_NTPase"/>
</dbReference>
<proteinExistence type="inferred from homology"/>
<dbReference type="GO" id="GO:0005509">
    <property type="term" value="F:calcium ion binding"/>
    <property type="evidence" value="ECO:0007669"/>
    <property type="project" value="InterPro"/>
</dbReference>
<evidence type="ECO:0000259" key="6">
    <source>
        <dbReference type="PROSITE" id="PS50222"/>
    </source>
</evidence>
<keyword evidence="2" id="KW-0547">Nucleotide-binding</keyword>
<dbReference type="InterPro" id="IPR005654">
    <property type="entry name" value="ATPase_AFG1-like"/>
</dbReference>
<keyword evidence="4" id="KW-0067">ATP-binding</keyword>
<dbReference type="Pfam" id="PF13499">
    <property type="entry name" value="EF-hand_7"/>
    <property type="match status" value="1"/>
</dbReference>
<evidence type="ECO:0000313" key="7">
    <source>
        <dbReference type="EMBL" id="CAE4564725.1"/>
    </source>
</evidence>
<dbReference type="SMART" id="SM00054">
    <property type="entry name" value="EFh"/>
    <property type="match status" value="2"/>
</dbReference>
<dbReference type="PROSITE" id="PS50222">
    <property type="entry name" value="EF_HAND_2"/>
    <property type="match status" value="2"/>
</dbReference>
<keyword evidence="3" id="KW-0106">Calcium</keyword>
<dbReference type="GO" id="GO:0016887">
    <property type="term" value="F:ATP hydrolysis activity"/>
    <property type="evidence" value="ECO:0007669"/>
    <property type="project" value="InterPro"/>
</dbReference>
<dbReference type="SUPFAM" id="SSF52540">
    <property type="entry name" value="P-loop containing nucleoside triphosphate hydrolases"/>
    <property type="match status" value="1"/>
</dbReference>